<comment type="similarity">
    <text evidence="2 9">Belongs to the Tim17/Tim22/Tim23 family.</text>
</comment>
<comment type="subcellular location">
    <subcellularLocation>
        <location evidence="1 9">Mitochondrion inner membrane</location>
        <topology evidence="1 9">Multi-pass membrane protein</topology>
    </subcellularLocation>
</comment>
<dbReference type="GO" id="GO:0008320">
    <property type="term" value="F:protein transmembrane transporter activity"/>
    <property type="evidence" value="ECO:0007669"/>
    <property type="project" value="UniProtKB-UniRule"/>
</dbReference>
<keyword evidence="6 9" id="KW-0496">Mitochondrion</keyword>
<evidence type="ECO:0000256" key="4">
    <source>
        <dbReference type="ARBA" id="ARBA00022792"/>
    </source>
</evidence>
<accession>A0A915KT47</accession>
<sequence>MVVNPFEPEFLRERRLKSQNVFSNETQGTPFVYKPSIQTQIINNIIGENRHNSSHKQLVLPKLLIPFGGPASIEQQILQKMNENCAAKSTIACVMGFGLGCVFGLFTASVDPSYTLPGAEQKPLSVREVFREMGSRSMSYAKNFAVLGAMFAGSECLIEGYRAKGDWKNGTAAGAVTGGLIGLRAGVKAGIIGAAGFAAFSTVIDYVLNRY</sequence>
<keyword evidence="3" id="KW-0812">Transmembrane</keyword>
<comment type="subunit">
    <text evidence="9">Component of the TIM22 complex.</text>
</comment>
<evidence type="ECO:0000313" key="10">
    <source>
        <dbReference type="Proteomes" id="UP000887565"/>
    </source>
</evidence>
<dbReference type="OMA" id="VNPNMAD"/>
<keyword evidence="10" id="KW-1185">Reference proteome</keyword>
<evidence type="ECO:0000256" key="1">
    <source>
        <dbReference type="ARBA" id="ARBA00004448"/>
    </source>
</evidence>
<dbReference type="InterPro" id="IPR039175">
    <property type="entry name" value="TIM22"/>
</dbReference>
<organism evidence="10 11">
    <name type="scientific">Romanomermis culicivorax</name>
    <name type="common">Nematode worm</name>
    <dbReference type="NCBI Taxonomy" id="13658"/>
    <lineage>
        <taxon>Eukaryota</taxon>
        <taxon>Metazoa</taxon>
        <taxon>Ecdysozoa</taxon>
        <taxon>Nematoda</taxon>
        <taxon>Enoplea</taxon>
        <taxon>Dorylaimia</taxon>
        <taxon>Mermithida</taxon>
        <taxon>Mermithoidea</taxon>
        <taxon>Mermithidae</taxon>
        <taxon>Romanomermis</taxon>
    </lineage>
</organism>
<evidence type="ECO:0000256" key="7">
    <source>
        <dbReference type="ARBA" id="ARBA00023136"/>
    </source>
</evidence>
<dbReference type="GO" id="GO:0030943">
    <property type="term" value="F:mitochondrion targeting sequence binding"/>
    <property type="evidence" value="ECO:0007669"/>
    <property type="project" value="TreeGrafter"/>
</dbReference>
<dbReference type="WBParaSite" id="nRc.2.0.1.t41656-RA">
    <property type="protein sequence ID" value="nRc.2.0.1.t41656-RA"/>
    <property type="gene ID" value="nRc.2.0.1.g41656"/>
</dbReference>
<dbReference type="Proteomes" id="UP000887565">
    <property type="component" value="Unplaced"/>
</dbReference>
<dbReference type="PANTHER" id="PTHR14110">
    <property type="entry name" value="MITOCHONDRIAL IMPORT INNER MEMBRANE TRANSLOCASE SUBUNIT TIM22"/>
    <property type="match status" value="1"/>
</dbReference>
<keyword evidence="9" id="KW-0813">Transport</keyword>
<evidence type="ECO:0000256" key="9">
    <source>
        <dbReference type="RuleBase" id="RU367038"/>
    </source>
</evidence>
<keyword evidence="4 9" id="KW-0999">Mitochondrion inner membrane</keyword>
<keyword evidence="7" id="KW-0472">Membrane</keyword>
<dbReference type="GO" id="GO:0042721">
    <property type="term" value="C:TIM22 mitochondrial import inner membrane insertion complex"/>
    <property type="evidence" value="ECO:0007669"/>
    <property type="project" value="UniProtKB-UniRule"/>
</dbReference>
<keyword evidence="9" id="KW-0653">Protein transport</keyword>
<evidence type="ECO:0000256" key="6">
    <source>
        <dbReference type="ARBA" id="ARBA00023128"/>
    </source>
</evidence>
<dbReference type="PANTHER" id="PTHR14110:SF0">
    <property type="entry name" value="MITOCHONDRIAL IMPORT INNER MEMBRANE TRANSLOCASE SUBUNIT TIM22"/>
    <property type="match status" value="1"/>
</dbReference>
<reference evidence="11" key="1">
    <citation type="submission" date="2022-11" db="UniProtKB">
        <authorList>
            <consortium name="WormBaseParasite"/>
        </authorList>
    </citation>
    <scope>IDENTIFICATION</scope>
</reference>
<evidence type="ECO:0000256" key="5">
    <source>
        <dbReference type="ARBA" id="ARBA00022989"/>
    </source>
</evidence>
<evidence type="ECO:0000256" key="2">
    <source>
        <dbReference type="ARBA" id="ARBA00008444"/>
    </source>
</evidence>
<evidence type="ECO:0000313" key="11">
    <source>
        <dbReference type="WBParaSite" id="nRc.2.0.1.t41656-RA"/>
    </source>
</evidence>
<protein>
    <recommendedName>
        <fullName evidence="9">Mitochondrial import inner membrane translocase subunit TIM22</fullName>
    </recommendedName>
</protein>
<dbReference type="AlphaFoldDB" id="A0A915KT47"/>
<dbReference type="Pfam" id="PF02466">
    <property type="entry name" value="Tim17"/>
    <property type="match status" value="1"/>
</dbReference>
<evidence type="ECO:0000256" key="3">
    <source>
        <dbReference type="ARBA" id="ARBA00022692"/>
    </source>
</evidence>
<keyword evidence="5" id="KW-1133">Transmembrane helix</keyword>
<comment type="function">
    <text evidence="8 9">Essential core component of the TIM22 complex, a complex that mediates the import and insertion of multi-pass transmembrane proteins into the mitochondrial inner membrane. In the TIM22 complex, it constitutes the voltage-activated and signal-gated channel. Forms a twin-pore translocase that uses the membrane potential as external driving force in 2 voltage-dependent steps.</text>
</comment>
<dbReference type="GO" id="GO:0045039">
    <property type="term" value="P:protein insertion into mitochondrial inner membrane"/>
    <property type="evidence" value="ECO:0007669"/>
    <property type="project" value="UniProtKB-UniRule"/>
</dbReference>
<name>A0A915KT47_ROMCU</name>
<proteinExistence type="inferred from homology"/>
<keyword evidence="9" id="KW-0811">Translocation</keyword>
<evidence type="ECO:0000256" key="8">
    <source>
        <dbReference type="ARBA" id="ARBA00024713"/>
    </source>
</evidence>